<proteinExistence type="predicted"/>
<dbReference type="EMBL" id="BTSX01000006">
    <property type="protein sequence ID" value="GMT06101.1"/>
    <property type="molecule type" value="Genomic_DNA"/>
</dbReference>
<organism evidence="1 2">
    <name type="scientific">Pristionchus entomophagus</name>
    <dbReference type="NCBI Taxonomy" id="358040"/>
    <lineage>
        <taxon>Eukaryota</taxon>
        <taxon>Metazoa</taxon>
        <taxon>Ecdysozoa</taxon>
        <taxon>Nematoda</taxon>
        <taxon>Chromadorea</taxon>
        <taxon>Rhabditida</taxon>
        <taxon>Rhabditina</taxon>
        <taxon>Diplogasteromorpha</taxon>
        <taxon>Diplogasteroidea</taxon>
        <taxon>Neodiplogasteridae</taxon>
        <taxon>Pristionchus</taxon>
    </lineage>
</organism>
<sequence length="73" mass="8556">MQRNTKNHSSPVKIDITLDDHIILLFGHRSFQHISRGSITMKLFTEREHRNTNENKVGGVFGISHIFIMVYYQ</sequence>
<name>A0AAV5UGD6_9BILA</name>
<protein>
    <submittedName>
        <fullName evidence="1">Uncharacterized protein</fullName>
    </submittedName>
</protein>
<reference evidence="1" key="1">
    <citation type="submission" date="2023-10" db="EMBL/GenBank/DDBJ databases">
        <title>Genome assembly of Pristionchus species.</title>
        <authorList>
            <person name="Yoshida K."/>
            <person name="Sommer R.J."/>
        </authorList>
    </citation>
    <scope>NUCLEOTIDE SEQUENCE</scope>
    <source>
        <strain evidence="1">RS0144</strain>
    </source>
</reference>
<accession>A0AAV5UGD6</accession>
<dbReference type="Proteomes" id="UP001432027">
    <property type="component" value="Unassembled WGS sequence"/>
</dbReference>
<evidence type="ECO:0000313" key="2">
    <source>
        <dbReference type="Proteomes" id="UP001432027"/>
    </source>
</evidence>
<keyword evidence="2" id="KW-1185">Reference proteome</keyword>
<evidence type="ECO:0000313" key="1">
    <source>
        <dbReference type="EMBL" id="GMT06101.1"/>
    </source>
</evidence>
<comment type="caution">
    <text evidence="1">The sequence shown here is derived from an EMBL/GenBank/DDBJ whole genome shotgun (WGS) entry which is preliminary data.</text>
</comment>
<dbReference type="AlphaFoldDB" id="A0AAV5UGD6"/>
<gene>
    <name evidence="1" type="ORF">PENTCL1PPCAC_28275</name>
</gene>